<dbReference type="SUPFAM" id="SSF53335">
    <property type="entry name" value="S-adenosyl-L-methionine-dependent methyltransferases"/>
    <property type="match status" value="1"/>
</dbReference>
<dbReference type="EMBL" id="HBUE01019599">
    <property type="protein sequence ID" value="CAG6451956.1"/>
    <property type="molecule type" value="Transcribed_RNA"/>
</dbReference>
<dbReference type="PANTHER" id="PTHR43861:SF1">
    <property type="entry name" value="TRANS-ACONITATE 2-METHYLTRANSFERASE"/>
    <property type="match status" value="1"/>
</dbReference>
<evidence type="ECO:0000313" key="2">
    <source>
        <dbReference type="EMBL" id="CAG6451956.1"/>
    </source>
</evidence>
<dbReference type="PANTHER" id="PTHR43861">
    <property type="entry name" value="TRANS-ACONITATE 2-METHYLTRANSFERASE-RELATED"/>
    <property type="match status" value="1"/>
</dbReference>
<sequence length="278" mass="32572">MNKPNLYHRANGLQRRDAEEILDEFGHLLKWREDGKDSLLDVGSGCGDVLVDFVIPLTPQNLVTILGTDISEQMVRFARNIYSGRKNVSFDRLDIGGDVQQFMSKWGRFNHITSFYCLHWIRNQSIAFANIFNLLRAEGDCLLTFLARNPIFDIYYQLSRTDKWKKYMSDVDRFISPYQYCENPSEEIGKILSSVGFNKYKIQIMDRIYEYKGIDSLKRAVLAVNPFCERMPLDLQEDFMDDYIDIVRKMSYHKNGHEDANNYKFITPYKLVIVYASK</sequence>
<dbReference type="GO" id="GO:0032259">
    <property type="term" value="P:methylation"/>
    <property type="evidence" value="ECO:0007669"/>
    <property type="project" value="UniProtKB-KW"/>
</dbReference>
<name>A0A8D8ACK5_CULPI</name>
<dbReference type="Gene3D" id="3.40.50.150">
    <property type="entry name" value="Vaccinia Virus protein VP39"/>
    <property type="match status" value="1"/>
</dbReference>
<keyword evidence="2" id="KW-0489">Methyltransferase</keyword>
<organism evidence="2">
    <name type="scientific">Culex pipiens</name>
    <name type="common">House mosquito</name>
    <dbReference type="NCBI Taxonomy" id="7175"/>
    <lineage>
        <taxon>Eukaryota</taxon>
        <taxon>Metazoa</taxon>
        <taxon>Ecdysozoa</taxon>
        <taxon>Arthropoda</taxon>
        <taxon>Hexapoda</taxon>
        <taxon>Insecta</taxon>
        <taxon>Pterygota</taxon>
        <taxon>Neoptera</taxon>
        <taxon>Endopterygota</taxon>
        <taxon>Diptera</taxon>
        <taxon>Nematocera</taxon>
        <taxon>Culicoidea</taxon>
        <taxon>Culicidae</taxon>
        <taxon>Culicinae</taxon>
        <taxon>Culicini</taxon>
        <taxon>Culex</taxon>
        <taxon>Culex</taxon>
    </lineage>
</organism>
<dbReference type="InterPro" id="IPR029063">
    <property type="entry name" value="SAM-dependent_MTases_sf"/>
</dbReference>
<feature type="domain" description="Methyltransferase type 12" evidence="1">
    <location>
        <begin position="40"/>
        <end position="140"/>
    </location>
</feature>
<evidence type="ECO:0000259" key="1">
    <source>
        <dbReference type="Pfam" id="PF08242"/>
    </source>
</evidence>
<accession>A0A8D8ACK5</accession>
<dbReference type="AlphaFoldDB" id="A0A8D8ACK5"/>
<keyword evidence="2" id="KW-0808">Transferase</keyword>
<dbReference type="Pfam" id="PF08242">
    <property type="entry name" value="Methyltransf_12"/>
    <property type="match status" value="1"/>
</dbReference>
<protein>
    <submittedName>
        <fullName evidence="2">Juvenile hormone acid O-methyltransferase</fullName>
    </submittedName>
</protein>
<proteinExistence type="predicted"/>
<dbReference type="InterPro" id="IPR013217">
    <property type="entry name" value="Methyltransf_12"/>
</dbReference>
<reference evidence="2" key="1">
    <citation type="submission" date="2021-05" db="EMBL/GenBank/DDBJ databases">
        <authorList>
            <person name="Alioto T."/>
            <person name="Alioto T."/>
            <person name="Gomez Garrido J."/>
        </authorList>
    </citation>
    <scope>NUCLEOTIDE SEQUENCE</scope>
</reference>
<dbReference type="GO" id="GO:0008168">
    <property type="term" value="F:methyltransferase activity"/>
    <property type="evidence" value="ECO:0007669"/>
    <property type="project" value="UniProtKB-KW"/>
</dbReference>